<keyword evidence="3" id="KW-1185">Reference proteome</keyword>
<evidence type="ECO:0000256" key="1">
    <source>
        <dbReference type="SAM" id="Phobius"/>
    </source>
</evidence>
<keyword evidence="1" id="KW-0472">Membrane</keyword>
<dbReference type="EMBL" id="CP136891">
    <property type="protein sequence ID" value="WOK97885.1"/>
    <property type="molecule type" value="Genomic_DNA"/>
</dbReference>
<evidence type="ECO:0000313" key="3">
    <source>
        <dbReference type="Proteomes" id="UP001327560"/>
    </source>
</evidence>
<feature type="transmembrane region" description="Helical" evidence="1">
    <location>
        <begin position="71"/>
        <end position="96"/>
    </location>
</feature>
<proteinExistence type="predicted"/>
<gene>
    <name evidence="2" type="ORF">Cni_G06593</name>
</gene>
<dbReference type="Proteomes" id="UP001327560">
    <property type="component" value="Chromosome 2"/>
</dbReference>
<reference evidence="2 3" key="1">
    <citation type="submission" date="2023-10" db="EMBL/GenBank/DDBJ databases">
        <title>Chromosome-scale genome assembly provides insights into flower coloration mechanisms of Canna indica.</title>
        <authorList>
            <person name="Li C."/>
        </authorList>
    </citation>
    <scope>NUCLEOTIDE SEQUENCE [LARGE SCALE GENOMIC DNA]</scope>
    <source>
        <tissue evidence="2">Flower</tissue>
    </source>
</reference>
<feature type="transmembrane region" description="Helical" evidence="1">
    <location>
        <begin position="16"/>
        <end position="34"/>
    </location>
</feature>
<feature type="transmembrane region" description="Helical" evidence="1">
    <location>
        <begin position="46"/>
        <end position="65"/>
    </location>
</feature>
<sequence length="112" mass="12747">MLLSLDFCLAQNHGNPLIFALKTLALVVVVLSRARFLVIMFSFCSHLTYFSSMLLCFHFSIGIYQCSSTSLYIIPVLGGGSFHLFHTVELCGYIYFKCIWAFFLSRHLVTSF</sequence>
<keyword evidence="1" id="KW-0812">Transmembrane</keyword>
<name>A0AAQ3Q640_9LILI</name>
<accession>A0AAQ3Q640</accession>
<evidence type="ECO:0000313" key="2">
    <source>
        <dbReference type="EMBL" id="WOK97885.1"/>
    </source>
</evidence>
<dbReference type="AlphaFoldDB" id="A0AAQ3Q640"/>
<protein>
    <submittedName>
        <fullName evidence="2">Uncharacterized protein</fullName>
    </submittedName>
</protein>
<organism evidence="2 3">
    <name type="scientific">Canna indica</name>
    <name type="common">Indian-shot</name>
    <dbReference type="NCBI Taxonomy" id="4628"/>
    <lineage>
        <taxon>Eukaryota</taxon>
        <taxon>Viridiplantae</taxon>
        <taxon>Streptophyta</taxon>
        <taxon>Embryophyta</taxon>
        <taxon>Tracheophyta</taxon>
        <taxon>Spermatophyta</taxon>
        <taxon>Magnoliopsida</taxon>
        <taxon>Liliopsida</taxon>
        <taxon>Zingiberales</taxon>
        <taxon>Cannaceae</taxon>
        <taxon>Canna</taxon>
    </lineage>
</organism>
<keyword evidence="1" id="KW-1133">Transmembrane helix</keyword>